<dbReference type="Pfam" id="PF05762">
    <property type="entry name" value="VWA_CoxE"/>
    <property type="match status" value="1"/>
</dbReference>
<dbReference type="PANTHER" id="PTHR39338:SF7">
    <property type="entry name" value="BLL6692 PROTEIN"/>
    <property type="match status" value="1"/>
</dbReference>
<sequence length="392" mass="45938">MLVDFFTAVRQAGVPCTLREWLDLVAALAADVTFASMDDFYVLARTVLVKDEAHYDRFDRAFAAYFKGIESVELDVAQLIPREWLLNQWQRWLTKEERQQLQQHDNLQELMEKLYQRLREQKERHAGGNKWIGTGGTSPFGAYGDHPQGIRIGQDGNRRHSAVKVWDQRLFRDLDGDATLGIRQIQMALRRLRQFARDGAADELDLEHTIRATARQAGMLDLQMRAERHNAVKVLLFFDIGGSMDPYVQLCEELFSACRTEFKHLEYFYFHNCIYESVWKTNMRRQHNRTELEEIWRTYDADYKIIIIGDASMAPWEVTHPGGSVEHFNQEAGSVWLQRLKSHFRKIVWLNPMGERYWDYTESLVLIRQLMEGHMYPLSLSGVEEAIHHLSR</sequence>
<dbReference type="OrthoDB" id="9764216at2"/>
<evidence type="ECO:0000256" key="1">
    <source>
        <dbReference type="SAM" id="Coils"/>
    </source>
</evidence>
<reference evidence="2 3" key="1">
    <citation type="submission" date="2018-02" db="EMBL/GenBank/DDBJ databases">
        <title>novel marine gammaproteobacteria from coastal saline agro ecosystem.</title>
        <authorList>
            <person name="Krishnan R."/>
            <person name="Ramesh Kumar N."/>
        </authorList>
    </citation>
    <scope>NUCLEOTIDE SEQUENCE [LARGE SCALE GENOMIC DNA]</scope>
    <source>
        <strain evidence="2 3">228</strain>
    </source>
</reference>
<evidence type="ECO:0000313" key="3">
    <source>
        <dbReference type="Proteomes" id="UP000238196"/>
    </source>
</evidence>
<dbReference type="InterPro" id="IPR008912">
    <property type="entry name" value="Uncharacterised_CoxE"/>
</dbReference>
<proteinExistence type="predicted"/>
<gene>
    <name evidence="2" type="ORF">C4K68_16860</name>
</gene>
<comment type="caution">
    <text evidence="2">The sequence shown here is derived from an EMBL/GenBank/DDBJ whole genome shotgun (WGS) entry which is preliminary data.</text>
</comment>
<accession>A0A2S5KP49</accession>
<dbReference type="PANTHER" id="PTHR39338">
    <property type="entry name" value="BLL5662 PROTEIN-RELATED"/>
    <property type="match status" value="1"/>
</dbReference>
<evidence type="ECO:0008006" key="4">
    <source>
        <dbReference type="Google" id="ProtNLM"/>
    </source>
</evidence>
<feature type="coiled-coil region" evidence="1">
    <location>
        <begin position="97"/>
        <end position="124"/>
    </location>
</feature>
<dbReference type="EMBL" id="PRLP01000057">
    <property type="protein sequence ID" value="PPC76066.1"/>
    <property type="molecule type" value="Genomic_DNA"/>
</dbReference>
<evidence type="ECO:0000313" key="2">
    <source>
        <dbReference type="EMBL" id="PPC76066.1"/>
    </source>
</evidence>
<dbReference type="AlphaFoldDB" id="A0A2S5KP49"/>
<keyword evidence="1" id="KW-0175">Coiled coil</keyword>
<protein>
    <recommendedName>
        <fullName evidence="4">VWA domain-containing protein</fullName>
    </recommendedName>
</protein>
<dbReference type="Proteomes" id="UP000238196">
    <property type="component" value="Unassembled WGS sequence"/>
</dbReference>
<name>A0A2S5KP49_9PROT</name>
<organism evidence="2 3">
    <name type="scientific">Proteobacteria bacterium 228</name>
    <dbReference type="NCBI Taxonomy" id="2083153"/>
    <lineage>
        <taxon>Bacteria</taxon>
        <taxon>Pseudomonadati</taxon>
        <taxon>Pseudomonadota</taxon>
    </lineage>
</organism>